<dbReference type="AlphaFoldDB" id="A0AA35WYF2"/>
<comment type="caution">
    <text evidence="1">The sequence shown here is derived from an EMBL/GenBank/DDBJ whole genome shotgun (WGS) entry which is preliminary data.</text>
</comment>
<proteinExistence type="predicted"/>
<gene>
    <name evidence="1" type="ORF">GBAR_LOCUS21459</name>
</gene>
<dbReference type="Gene3D" id="3.90.190.10">
    <property type="entry name" value="Protein tyrosine phosphatase superfamily"/>
    <property type="match status" value="1"/>
</dbReference>
<evidence type="ECO:0000313" key="1">
    <source>
        <dbReference type="EMBL" id="CAI8038498.1"/>
    </source>
</evidence>
<keyword evidence="2" id="KW-1185">Reference proteome</keyword>
<dbReference type="GO" id="GO:0004721">
    <property type="term" value="F:phosphoprotein phosphatase activity"/>
    <property type="evidence" value="ECO:0007669"/>
    <property type="project" value="InterPro"/>
</dbReference>
<reference evidence="1" key="1">
    <citation type="submission" date="2023-03" db="EMBL/GenBank/DDBJ databases">
        <authorList>
            <person name="Steffen K."/>
            <person name="Cardenas P."/>
        </authorList>
    </citation>
    <scope>NUCLEOTIDE SEQUENCE</scope>
</reference>
<dbReference type="SUPFAM" id="SSF52799">
    <property type="entry name" value="(Phosphotyrosine protein) phosphatases II"/>
    <property type="match status" value="1"/>
</dbReference>
<sequence>MLEYGVRNIIDLRRSSDLQFRPSPFIGNESVTYYHQNMSGDVGLAHREVLDGIEDQAERRGRSYCSILDQRKHILHQIFSILAMPDGLPALVHCNAGKDRAGITAAFVLDICGVPARPSSRTTVSPPAISFAVTTRRIPT</sequence>
<accession>A0AA35WYF2</accession>
<dbReference type="Pfam" id="PF13350">
    <property type="entry name" value="Y_phosphatase3"/>
    <property type="match status" value="1"/>
</dbReference>
<dbReference type="InterPro" id="IPR026893">
    <property type="entry name" value="Tyr/Ser_Pase_IphP-type"/>
</dbReference>
<evidence type="ECO:0000313" key="2">
    <source>
        <dbReference type="Proteomes" id="UP001174909"/>
    </source>
</evidence>
<dbReference type="EMBL" id="CASHTH010002995">
    <property type="protein sequence ID" value="CAI8038498.1"/>
    <property type="molecule type" value="Genomic_DNA"/>
</dbReference>
<dbReference type="Proteomes" id="UP001174909">
    <property type="component" value="Unassembled WGS sequence"/>
</dbReference>
<dbReference type="InterPro" id="IPR029021">
    <property type="entry name" value="Prot-tyrosine_phosphatase-like"/>
</dbReference>
<protein>
    <submittedName>
        <fullName evidence="1">Tyrosine-protein phosphatase</fullName>
    </submittedName>
</protein>
<organism evidence="1 2">
    <name type="scientific">Geodia barretti</name>
    <name type="common">Barrett's horny sponge</name>
    <dbReference type="NCBI Taxonomy" id="519541"/>
    <lineage>
        <taxon>Eukaryota</taxon>
        <taxon>Metazoa</taxon>
        <taxon>Porifera</taxon>
        <taxon>Demospongiae</taxon>
        <taxon>Heteroscleromorpha</taxon>
        <taxon>Tetractinellida</taxon>
        <taxon>Astrophorina</taxon>
        <taxon>Geodiidae</taxon>
        <taxon>Geodia</taxon>
    </lineage>
</organism>
<name>A0AA35WYF2_GEOBA</name>